<organism evidence="3 4">
    <name type="scientific">Kosakonia arachidis</name>
    <dbReference type="NCBI Taxonomy" id="551989"/>
    <lineage>
        <taxon>Bacteria</taxon>
        <taxon>Pseudomonadati</taxon>
        <taxon>Pseudomonadota</taxon>
        <taxon>Gammaproteobacteria</taxon>
        <taxon>Enterobacterales</taxon>
        <taxon>Enterobacteriaceae</taxon>
        <taxon>Kosakonia</taxon>
    </lineage>
</organism>
<gene>
    <name evidence="3" type="ORF">SAMN05192562_104400</name>
</gene>
<comment type="similarity">
    <text evidence="1 2">Belongs to the short-chain dehydrogenases/reductases (SDR) family.</text>
</comment>
<evidence type="ECO:0000313" key="3">
    <source>
        <dbReference type="EMBL" id="SFU06611.1"/>
    </source>
</evidence>
<dbReference type="Proteomes" id="UP000199187">
    <property type="component" value="Unassembled WGS sequence"/>
</dbReference>
<dbReference type="InterPro" id="IPR050259">
    <property type="entry name" value="SDR"/>
</dbReference>
<evidence type="ECO:0000256" key="1">
    <source>
        <dbReference type="ARBA" id="ARBA00006484"/>
    </source>
</evidence>
<dbReference type="EMBL" id="FPAU01000004">
    <property type="protein sequence ID" value="SFU06611.1"/>
    <property type="molecule type" value="Genomic_DNA"/>
</dbReference>
<dbReference type="RefSeq" id="WP_090123484.1">
    <property type="nucleotide sequence ID" value="NZ_CP045300.1"/>
</dbReference>
<dbReference type="Gene3D" id="3.40.50.720">
    <property type="entry name" value="NAD(P)-binding Rossmann-like Domain"/>
    <property type="match status" value="1"/>
</dbReference>
<dbReference type="Pfam" id="PF00106">
    <property type="entry name" value="adh_short"/>
    <property type="match status" value="1"/>
</dbReference>
<dbReference type="SUPFAM" id="SSF51735">
    <property type="entry name" value="NAD(P)-binding Rossmann-fold domains"/>
    <property type="match status" value="1"/>
</dbReference>
<evidence type="ECO:0000313" key="4">
    <source>
        <dbReference type="Proteomes" id="UP000199187"/>
    </source>
</evidence>
<dbReference type="PRINTS" id="PR00080">
    <property type="entry name" value="SDRFAMILY"/>
</dbReference>
<keyword evidence="4" id="KW-1185">Reference proteome</keyword>
<dbReference type="AlphaFoldDB" id="A0A1I7D4P9"/>
<dbReference type="FunFam" id="3.40.50.720:FF:000084">
    <property type="entry name" value="Short-chain dehydrogenase reductase"/>
    <property type="match status" value="1"/>
</dbReference>
<dbReference type="InterPro" id="IPR002347">
    <property type="entry name" value="SDR_fam"/>
</dbReference>
<dbReference type="OrthoDB" id="9786435at2"/>
<sequence>MDLKLTGKVALVTGARTGIGFSICEELAVNGVHLIMVARREPELIVAAKKISEKYGVSVLPIAGDVTDPKLPSLVVEQAEKVFQRIDLLVNNAGRAHTGTLLTTSEEDWQIMTETKFSAMRRFCKAIIPGMQTRNWGRIVNISSIGGIYPNPQLTVSHALSAAINNLTRSLALSVAPDGILVNAIGVGAVATDNWAQNMLPNVRIRRPELADRTDEEVMALLGKEKTPVGRFGLPEDIAALAAFLLSGKNQFVTGQTIEASGGADRFM</sequence>
<name>A0A1I7D4P9_9ENTR</name>
<dbReference type="InterPro" id="IPR036291">
    <property type="entry name" value="NAD(P)-bd_dom_sf"/>
</dbReference>
<evidence type="ECO:0000256" key="2">
    <source>
        <dbReference type="RuleBase" id="RU000363"/>
    </source>
</evidence>
<protein>
    <submittedName>
        <fullName evidence="3">3-oxoacyl-[acyl-carrier protein] reductase</fullName>
    </submittedName>
</protein>
<dbReference type="PRINTS" id="PR00081">
    <property type="entry name" value="GDHRDH"/>
</dbReference>
<accession>A0A1I7D4P9</accession>
<reference evidence="4" key="1">
    <citation type="submission" date="2016-10" db="EMBL/GenBank/DDBJ databases">
        <authorList>
            <person name="Varghese N."/>
            <person name="Submissions S."/>
        </authorList>
    </citation>
    <scope>NUCLEOTIDE SEQUENCE [LARGE SCALE GENOMIC DNA]</scope>
    <source>
        <strain evidence="4">Ah-143</strain>
    </source>
</reference>
<proteinExistence type="inferred from homology"/>
<dbReference type="PANTHER" id="PTHR42879">
    <property type="entry name" value="3-OXOACYL-(ACYL-CARRIER-PROTEIN) REDUCTASE"/>
    <property type="match status" value="1"/>
</dbReference>